<dbReference type="PANTHER" id="PTHR43821">
    <property type="entry name" value="NAD(P)H NITROREDUCTASE YDJA-RELATED"/>
    <property type="match status" value="1"/>
</dbReference>
<dbReference type="InterPro" id="IPR000415">
    <property type="entry name" value="Nitroreductase-like"/>
</dbReference>
<dbReference type="AlphaFoldDB" id="A0AA37WZA5"/>
<organism evidence="10 11">
    <name type="scientific">Paraferrimonas haliotis</name>
    <dbReference type="NCBI Taxonomy" id="2013866"/>
    <lineage>
        <taxon>Bacteria</taxon>
        <taxon>Pseudomonadati</taxon>
        <taxon>Pseudomonadota</taxon>
        <taxon>Gammaproteobacteria</taxon>
        <taxon>Alteromonadales</taxon>
        <taxon>Ferrimonadaceae</taxon>
        <taxon>Paraferrimonas</taxon>
    </lineage>
</organism>
<evidence type="ECO:0000256" key="4">
    <source>
        <dbReference type="ARBA" id="ARBA00022857"/>
    </source>
</evidence>
<keyword evidence="5 7" id="KW-0560">Oxidoreductase</keyword>
<dbReference type="Gene3D" id="3.40.109.10">
    <property type="entry name" value="NADH Oxidase"/>
    <property type="match status" value="1"/>
</dbReference>
<feature type="binding site" evidence="8">
    <location>
        <position position="35"/>
    </location>
    <ligand>
        <name>FMN</name>
        <dbReference type="ChEBI" id="CHEBI:58210"/>
        <note>ligand shared between dimeric partners</note>
    </ligand>
</feature>
<feature type="binding site" description="in other chain" evidence="8">
    <location>
        <begin position="131"/>
        <end position="133"/>
    </location>
    <ligand>
        <name>FMN</name>
        <dbReference type="ChEBI" id="CHEBI:58210"/>
        <note>ligand shared between dimeric partners</note>
    </ligand>
</feature>
<gene>
    <name evidence="10" type="primary">ydjA</name>
    <name evidence="10" type="ORF">GCM10007894_26720</name>
</gene>
<evidence type="ECO:0000313" key="11">
    <source>
        <dbReference type="Proteomes" id="UP001157439"/>
    </source>
</evidence>
<dbReference type="CDD" id="cd02135">
    <property type="entry name" value="YdjA-like"/>
    <property type="match status" value="1"/>
</dbReference>
<dbReference type="InterPro" id="IPR026021">
    <property type="entry name" value="YdjA-like"/>
</dbReference>
<dbReference type="InterPro" id="IPR029479">
    <property type="entry name" value="Nitroreductase"/>
</dbReference>
<dbReference type="NCBIfam" id="NF008088">
    <property type="entry name" value="PRK10828.1"/>
    <property type="match status" value="1"/>
</dbReference>
<evidence type="ECO:0000256" key="2">
    <source>
        <dbReference type="ARBA" id="ARBA00022630"/>
    </source>
</evidence>
<keyword evidence="11" id="KW-1185">Reference proteome</keyword>
<dbReference type="RefSeq" id="WP_095500329.1">
    <property type="nucleotide sequence ID" value="NZ_BSPO01000003.1"/>
</dbReference>
<feature type="domain" description="Nitroreductase" evidence="9">
    <location>
        <begin position="8"/>
        <end position="161"/>
    </location>
</feature>
<name>A0AA37WZA5_9GAMM</name>
<protein>
    <recommendedName>
        <fullName evidence="7">Putative NAD(P)H nitroreductase</fullName>
        <ecNumber evidence="7">1.-.-.-</ecNumber>
    </recommendedName>
</protein>
<dbReference type="Pfam" id="PF00881">
    <property type="entry name" value="Nitroreductase"/>
    <property type="match status" value="1"/>
</dbReference>
<sequence>MHALELLTQRQSCPRLAEPGPNAEQLALILEAASRAPDHMGLMPWEFVIVEGLGQQRLSDIFVDVAKANNSDEEGIRKSAKMPTRAPMIIAVIARVSEHPKVPAWEQHVSAGCAIMAMQMAAQAQGLGAIWRTGSYSWHPKLKEALAIEGDDKLVGFLYLGTPAISPKIKPSRDISAKVRYL</sequence>
<feature type="binding site" description="in other chain" evidence="8">
    <location>
        <begin position="10"/>
        <end position="12"/>
    </location>
    <ligand>
        <name>FMN</name>
        <dbReference type="ChEBI" id="CHEBI:58210"/>
        <note>ligand shared between dimeric partners</note>
    </ligand>
</feature>
<dbReference type="Proteomes" id="UP001157439">
    <property type="component" value="Unassembled WGS sequence"/>
</dbReference>
<dbReference type="EC" id="1.-.-.-" evidence="7"/>
<evidence type="ECO:0000256" key="5">
    <source>
        <dbReference type="ARBA" id="ARBA00023002"/>
    </source>
</evidence>
<comment type="cofactor">
    <cofactor evidence="8">
        <name>FMN</name>
        <dbReference type="ChEBI" id="CHEBI:58210"/>
    </cofactor>
    <text evidence="8">Binds 1 FMN per subunit.</text>
</comment>
<keyword evidence="3 7" id="KW-0288">FMN</keyword>
<dbReference type="InterPro" id="IPR052530">
    <property type="entry name" value="NAD(P)H_nitroreductase"/>
</dbReference>
<evidence type="ECO:0000256" key="8">
    <source>
        <dbReference type="PIRSR" id="PIRSR000232-1"/>
    </source>
</evidence>
<evidence type="ECO:0000256" key="3">
    <source>
        <dbReference type="ARBA" id="ARBA00022643"/>
    </source>
</evidence>
<reference evidence="10 11" key="1">
    <citation type="journal article" date="2014" name="Int. J. Syst. Evol. Microbiol.">
        <title>Complete genome sequence of Corynebacterium casei LMG S-19264T (=DSM 44701T), isolated from a smear-ripened cheese.</title>
        <authorList>
            <consortium name="US DOE Joint Genome Institute (JGI-PGF)"/>
            <person name="Walter F."/>
            <person name="Albersmeier A."/>
            <person name="Kalinowski J."/>
            <person name="Ruckert C."/>
        </authorList>
    </citation>
    <scope>NUCLEOTIDE SEQUENCE [LARGE SCALE GENOMIC DNA]</scope>
    <source>
        <strain evidence="10 11">NBRC 112785</strain>
    </source>
</reference>
<feature type="binding site" evidence="8">
    <location>
        <position position="39"/>
    </location>
    <ligand>
        <name>FMN</name>
        <dbReference type="ChEBI" id="CHEBI:58210"/>
        <note>ligand shared between dimeric partners</note>
    </ligand>
</feature>
<dbReference type="EMBL" id="BSPO01000003">
    <property type="protein sequence ID" value="GLS84695.1"/>
    <property type="molecule type" value="Genomic_DNA"/>
</dbReference>
<dbReference type="GO" id="GO:0016491">
    <property type="term" value="F:oxidoreductase activity"/>
    <property type="evidence" value="ECO:0007669"/>
    <property type="project" value="UniProtKB-UniRule"/>
</dbReference>
<dbReference type="SUPFAM" id="SSF55469">
    <property type="entry name" value="FMN-dependent nitroreductase-like"/>
    <property type="match status" value="1"/>
</dbReference>
<keyword evidence="2 7" id="KW-0285">Flavoprotein</keyword>
<dbReference type="PANTHER" id="PTHR43821:SF1">
    <property type="entry name" value="NAD(P)H NITROREDUCTASE YDJA-RELATED"/>
    <property type="match status" value="1"/>
</dbReference>
<accession>A0AA37WZA5</accession>
<evidence type="ECO:0000256" key="7">
    <source>
        <dbReference type="PIRNR" id="PIRNR000232"/>
    </source>
</evidence>
<comment type="similarity">
    <text evidence="1 7">Belongs to the nitroreductase family.</text>
</comment>
<comment type="caution">
    <text evidence="10">The sequence shown here is derived from an EMBL/GenBank/DDBJ whole genome shotgun (WGS) entry which is preliminary data.</text>
</comment>
<evidence type="ECO:0000256" key="1">
    <source>
        <dbReference type="ARBA" id="ARBA00007118"/>
    </source>
</evidence>
<proteinExistence type="inferred from homology"/>
<evidence type="ECO:0000256" key="6">
    <source>
        <dbReference type="ARBA" id="ARBA00023027"/>
    </source>
</evidence>
<evidence type="ECO:0000313" key="10">
    <source>
        <dbReference type="EMBL" id="GLS84695.1"/>
    </source>
</evidence>
<dbReference type="PIRSF" id="PIRSF000232">
    <property type="entry name" value="YdjA"/>
    <property type="match status" value="1"/>
</dbReference>
<keyword evidence="4 7" id="KW-0521">NADP</keyword>
<evidence type="ECO:0000259" key="9">
    <source>
        <dbReference type="Pfam" id="PF00881"/>
    </source>
</evidence>
<keyword evidence="6 7" id="KW-0520">NAD</keyword>